<feature type="domain" description="RING-type" evidence="4">
    <location>
        <begin position="77"/>
        <end position="114"/>
    </location>
</feature>
<accession>A0A6G0Y1S4</accession>
<proteinExistence type="predicted"/>
<protein>
    <submittedName>
        <fullName evidence="5">Putative inhibitor of apoptosis</fullName>
    </submittedName>
</protein>
<dbReference type="InterPro" id="IPR013083">
    <property type="entry name" value="Znf_RING/FYVE/PHD"/>
</dbReference>
<name>A0A6G0Y1S4_APHCR</name>
<dbReference type="InterPro" id="IPR001841">
    <property type="entry name" value="Znf_RING"/>
</dbReference>
<gene>
    <name evidence="5" type="ORF">FWK35_00027429</name>
</gene>
<comment type="caution">
    <text evidence="5">The sequence shown here is derived from an EMBL/GenBank/DDBJ whole genome shotgun (WGS) entry which is preliminary data.</text>
</comment>
<dbReference type="OrthoDB" id="425740at2759"/>
<keyword evidence="6" id="KW-1185">Reference proteome</keyword>
<evidence type="ECO:0000259" key="4">
    <source>
        <dbReference type="PROSITE" id="PS50089"/>
    </source>
</evidence>
<evidence type="ECO:0000256" key="2">
    <source>
        <dbReference type="ARBA" id="ARBA00022833"/>
    </source>
</evidence>
<dbReference type="AlphaFoldDB" id="A0A6G0Y1S4"/>
<organism evidence="5 6">
    <name type="scientific">Aphis craccivora</name>
    <name type="common">Cowpea aphid</name>
    <dbReference type="NCBI Taxonomy" id="307492"/>
    <lineage>
        <taxon>Eukaryota</taxon>
        <taxon>Metazoa</taxon>
        <taxon>Ecdysozoa</taxon>
        <taxon>Arthropoda</taxon>
        <taxon>Hexapoda</taxon>
        <taxon>Insecta</taxon>
        <taxon>Pterygota</taxon>
        <taxon>Neoptera</taxon>
        <taxon>Paraneoptera</taxon>
        <taxon>Hemiptera</taxon>
        <taxon>Sternorrhyncha</taxon>
        <taxon>Aphidomorpha</taxon>
        <taxon>Aphidoidea</taxon>
        <taxon>Aphididae</taxon>
        <taxon>Aphidini</taxon>
        <taxon>Aphis</taxon>
        <taxon>Aphis</taxon>
    </lineage>
</organism>
<evidence type="ECO:0000256" key="1">
    <source>
        <dbReference type="ARBA" id="ARBA00022771"/>
    </source>
</evidence>
<keyword evidence="2" id="KW-0862">Zinc</keyword>
<keyword evidence="1 3" id="KW-0863">Zinc-finger</keyword>
<dbReference type="Proteomes" id="UP000478052">
    <property type="component" value="Unassembled WGS sequence"/>
</dbReference>
<evidence type="ECO:0000256" key="3">
    <source>
        <dbReference type="PROSITE-ProRule" id="PRU00175"/>
    </source>
</evidence>
<dbReference type="EMBL" id="VUJU01006846">
    <property type="protein sequence ID" value="KAF0747447.1"/>
    <property type="molecule type" value="Genomic_DNA"/>
</dbReference>
<dbReference type="Gene3D" id="3.30.40.10">
    <property type="entry name" value="Zinc/RING finger domain, C3HC4 (zinc finger)"/>
    <property type="match status" value="1"/>
</dbReference>
<dbReference type="SUPFAM" id="SSF57850">
    <property type="entry name" value="RING/U-box"/>
    <property type="match status" value="1"/>
</dbReference>
<keyword evidence="1 3" id="KW-0479">Metal-binding</keyword>
<dbReference type="Pfam" id="PF13920">
    <property type="entry name" value="zf-C3HC4_3"/>
    <property type="match status" value="1"/>
</dbReference>
<sequence>EVRSRMTQGHEGNLEVCVNEMPNDVPRELGAFAEYQDCNANHSSFDEDFGHDEGGSSVKPVPLVIPPISPNSNENLCVVCTVSVKTHAFVPCGHRAVCGDCPILLEPQRCPLCNQSFTACVEVHSSTESYPCTGVNLVTLVCYSVIETLCGICPVFQQYCIAVVIVNIACGDGAAVIV</sequence>
<evidence type="ECO:0000313" key="5">
    <source>
        <dbReference type="EMBL" id="KAF0747447.1"/>
    </source>
</evidence>
<feature type="non-terminal residue" evidence="5">
    <location>
        <position position="1"/>
    </location>
</feature>
<dbReference type="GO" id="GO:0008270">
    <property type="term" value="F:zinc ion binding"/>
    <property type="evidence" value="ECO:0007669"/>
    <property type="project" value="UniProtKB-KW"/>
</dbReference>
<reference evidence="5 6" key="1">
    <citation type="submission" date="2019-08" db="EMBL/GenBank/DDBJ databases">
        <title>Whole genome of Aphis craccivora.</title>
        <authorList>
            <person name="Voronova N.V."/>
            <person name="Shulinski R.S."/>
            <person name="Bandarenka Y.V."/>
            <person name="Zhorov D.G."/>
            <person name="Warner D."/>
        </authorList>
    </citation>
    <scope>NUCLEOTIDE SEQUENCE [LARGE SCALE GENOMIC DNA]</scope>
    <source>
        <strain evidence="5">180601</strain>
        <tissue evidence="5">Whole Body</tissue>
    </source>
</reference>
<dbReference type="PROSITE" id="PS50089">
    <property type="entry name" value="ZF_RING_2"/>
    <property type="match status" value="1"/>
</dbReference>
<evidence type="ECO:0000313" key="6">
    <source>
        <dbReference type="Proteomes" id="UP000478052"/>
    </source>
</evidence>